<dbReference type="EMBL" id="LJBN01000001">
    <property type="protein sequence ID" value="OOQ91775.1"/>
    <property type="molecule type" value="Genomic_DNA"/>
</dbReference>
<protein>
    <submittedName>
        <fullName evidence="2">Uncharacterized protein</fullName>
    </submittedName>
</protein>
<comment type="caution">
    <text evidence="2">The sequence shown here is derived from an EMBL/GenBank/DDBJ whole genome shotgun (WGS) entry which is preliminary data.</text>
</comment>
<proteinExistence type="predicted"/>
<feature type="compositionally biased region" description="Low complexity" evidence="1">
    <location>
        <begin position="39"/>
        <end position="56"/>
    </location>
</feature>
<feature type="region of interest" description="Disordered" evidence="1">
    <location>
        <begin position="1"/>
        <end position="90"/>
    </location>
</feature>
<sequence length="146" mass="15659">MTESLASNDVWATEASNSSVRTTWEKPVTEQKLPQVAVTPPSSSPKSTQSTPKASSYAQAARPRKDQPPPATGPNHPVTPKPVTPIPVIPKLAGNTEAAAKSCKVTHDAAVNAQVEDLKRQIAERDAQIAWLKVQLQAQVARQFFG</sequence>
<reference evidence="3" key="1">
    <citation type="submission" date="2015-09" db="EMBL/GenBank/DDBJ databases">
        <authorList>
            <person name="Fill T.P."/>
            <person name="Baretta J.F."/>
            <person name="de Almeida L.G."/>
            <person name="Rocha M."/>
            <person name="de Souza D.H."/>
            <person name="Malavazi I."/>
            <person name="Cerdeira L.T."/>
            <person name="Hong H."/>
            <person name="Samborskyy M."/>
            <person name="de Vasconcelos A.T."/>
            <person name="Leadlay P."/>
            <person name="Rodrigues-Filho E."/>
        </authorList>
    </citation>
    <scope>NUCLEOTIDE SEQUENCE [LARGE SCALE GENOMIC DNA]</scope>
    <source>
        <strain evidence="3">LaBioMMi 136</strain>
    </source>
</reference>
<accession>A0A1S9S204</accession>
<organism evidence="2 3">
    <name type="scientific">Penicillium brasilianum</name>
    <dbReference type="NCBI Taxonomy" id="104259"/>
    <lineage>
        <taxon>Eukaryota</taxon>
        <taxon>Fungi</taxon>
        <taxon>Dikarya</taxon>
        <taxon>Ascomycota</taxon>
        <taxon>Pezizomycotina</taxon>
        <taxon>Eurotiomycetes</taxon>
        <taxon>Eurotiomycetidae</taxon>
        <taxon>Eurotiales</taxon>
        <taxon>Aspergillaceae</taxon>
        <taxon>Penicillium</taxon>
    </lineage>
</organism>
<dbReference type="AlphaFoldDB" id="A0A1S9S204"/>
<evidence type="ECO:0000256" key="1">
    <source>
        <dbReference type="SAM" id="MobiDB-lite"/>
    </source>
</evidence>
<name>A0A1S9S204_PENBI</name>
<evidence type="ECO:0000313" key="3">
    <source>
        <dbReference type="Proteomes" id="UP000190744"/>
    </source>
</evidence>
<feature type="compositionally biased region" description="Pro residues" evidence="1">
    <location>
        <begin position="68"/>
        <end position="88"/>
    </location>
</feature>
<evidence type="ECO:0000313" key="2">
    <source>
        <dbReference type="EMBL" id="OOQ91775.1"/>
    </source>
</evidence>
<dbReference type="Proteomes" id="UP000190744">
    <property type="component" value="Unassembled WGS sequence"/>
</dbReference>
<gene>
    <name evidence="2" type="ORF">PEBR_09456</name>
</gene>